<dbReference type="InterPro" id="IPR039421">
    <property type="entry name" value="Type_1_exporter"/>
</dbReference>
<evidence type="ECO:0000313" key="12">
    <source>
        <dbReference type="Proteomes" id="UP000674938"/>
    </source>
</evidence>
<dbReference type="RefSeq" id="WP_209533017.1">
    <property type="nucleotide sequence ID" value="NZ_JAEEGA010000029.1"/>
</dbReference>
<feature type="domain" description="ABC transporter" evidence="9">
    <location>
        <begin position="378"/>
        <end position="612"/>
    </location>
</feature>
<accession>A0A940SXM7</accession>
<organism evidence="11 12">
    <name type="scientific">Vagococcus allomyrinae</name>
    <dbReference type="NCBI Taxonomy" id="2794353"/>
    <lineage>
        <taxon>Bacteria</taxon>
        <taxon>Bacillati</taxon>
        <taxon>Bacillota</taxon>
        <taxon>Bacilli</taxon>
        <taxon>Lactobacillales</taxon>
        <taxon>Enterococcaceae</taxon>
        <taxon>Vagococcus</taxon>
    </lineage>
</organism>
<dbReference type="InterPro" id="IPR003439">
    <property type="entry name" value="ABC_transporter-like_ATP-bd"/>
</dbReference>
<dbReference type="Pfam" id="PF00664">
    <property type="entry name" value="ABC_membrane"/>
    <property type="match status" value="1"/>
</dbReference>
<feature type="transmembrane region" description="Helical" evidence="8">
    <location>
        <begin position="20"/>
        <end position="44"/>
    </location>
</feature>
<comment type="caution">
    <text evidence="11">The sequence shown here is derived from an EMBL/GenBank/DDBJ whole genome shotgun (WGS) entry which is preliminary data.</text>
</comment>
<evidence type="ECO:0000256" key="6">
    <source>
        <dbReference type="ARBA" id="ARBA00022989"/>
    </source>
</evidence>
<keyword evidence="12" id="KW-1185">Reference proteome</keyword>
<dbReference type="InterPro" id="IPR036640">
    <property type="entry name" value="ABC1_TM_sf"/>
</dbReference>
<dbReference type="SMART" id="SM00382">
    <property type="entry name" value="AAA"/>
    <property type="match status" value="1"/>
</dbReference>
<dbReference type="InterPro" id="IPR017871">
    <property type="entry name" value="ABC_transporter-like_CS"/>
</dbReference>
<name>A0A940SXM7_9ENTE</name>
<dbReference type="FunFam" id="3.40.50.300:FF:000287">
    <property type="entry name" value="Multidrug ABC transporter ATP-binding protein"/>
    <property type="match status" value="1"/>
</dbReference>
<evidence type="ECO:0000259" key="9">
    <source>
        <dbReference type="PROSITE" id="PS50893"/>
    </source>
</evidence>
<keyword evidence="5 11" id="KW-0067">ATP-binding</keyword>
<sequence length="617" mass="67876">MKPKSTMSRLLSELTGKYKLILAVVFVFILISTFANVSSSFFIQHLIDNYLPSLMGVTNPVYTGLLKLIMMMAVVYLIGVSTTYFYNRMMVVVSQGIQKKIRDNMFAHMQRLPIRYFDTHTHGNVMSFYTNDTDTLREFFSQSMPQLLSSLFTIISVTVSMLALSVPLSVVVFIFVAITIAVSSKLSAKAAKLFMAQQTAIGDLNGYIKEMINGQKVVKVFTHESQALTDFDKKNETLRKYGRSANRLTNMLMPIAMNIGAIQYVCIAFVGGLLALNGMGTVTLGTIAAFLTLSKTFSAPIGQISAQVNAVTIAIAGAKRIFSLMDETPEVDQGYVTLVNAQIDDGILKETSTKTGLWAWKHPHGDGSISYTELKGDIRFHDVDFGYVPDKLVLHHVSLFAEPGQKIAFVGATGAGKTTITNLINRFYDLADGKIRYDDININKIKKADLRRSLSIVLQDTHLFTGTVAENIRYGKLGATDEEIVEAAKIANAHDFIMRLPQGYDTCLSGDGGNLSGGQRQLIAIARAAVASPPVMILDEATSSIDTRTEQLVQKGMDGLMEGRTVFVIAHRLSTVKNSEAIMVMAQGRIIERGDHETLIAEKGQYYQLYTGNFADS</sequence>
<evidence type="ECO:0000256" key="7">
    <source>
        <dbReference type="ARBA" id="ARBA00023136"/>
    </source>
</evidence>
<evidence type="ECO:0000256" key="1">
    <source>
        <dbReference type="ARBA" id="ARBA00004651"/>
    </source>
</evidence>
<dbReference type="Gene3D" id="1.20.1560.10">
    <property type="entry name" value="ABC transporter type 1, transmembrane domain"/>
    <property type="match status" value="1"/>
</dbReference>
<dbReference type="PROSITE" id="PS00211">
    <property type="entry name" value="ABC_TRANSPORTER_1"/>
    <property type="match status" value="1"/>
</dbReference>
<dbReference type="GO" id="GO:0005524">
    <property type="term" value="F:ATP binding"/>
    <property type="evidence" value="ECO:0007669"/>
    <property type="project" value="UniProtKB-KW"/>
</dbReference>
<dbReference type="InterPro" id="IPR011527">
    <property type="entry name" value="ABC1_TM_dom"/>
</dbReference>
<feature type="domain" description="ABC transmembrane type-1" evidence="10">
    <location>
        <begin position="23"/>
        <end position="312"/>
    </location>
</feature>
<keyword evidence="4" id="KW-0547">Nucleotide-binding</keyword>
<dbReference type="GO" id="GO:0016887">
    <property type="term" value="F:ATP hydrolysis activity"/>
    <property type="evidence" value="ECO:0007669"/>
    <property type="project" value="InterPro"/>
</dbReference>
<keyword evidence="2" id="KW-0813">Transport</keyword>
<feature type="transmembrane region" description="Helical" evidence="8">
    <location>
        <begin position="64"/>
        <end position="86"/>
    </location>
</feature>
<protein>
    <submittedName>
        <fullName evidence="11">ABC transporter ATP-binding protein</fullName>
    </submittedName>
</protein>
<dbReference type="PROSITE" id="PS50893">
    <property type="entry name" value="ABC_TRANSPORTER_2"/>
    <property type="match status" value="1"/>
</dbReference>
<feature type="transmembrane region" description="Helical" evidence="8">
    <location>
        <begin position="147"/>
        <end position="164"/>
    </location>
</feature>
<evidence type="ECO:0000259" key="10">
    <source>
        <dbReference type="PROSITE" id="PS50929"/>
    </source>
</evidence>
<reference evidence="11" key="1">
    <citation type="submission" date="2020-12" db="EMBL/GenBank/DDBJ databases">
        <title>Vagococcus allomyrinae sp. nov. and Enterococcus lavae sp. nov., isolated from the larvae of Allomyrina dichotoma.</title>
        <authorList>
            <person name="Lee S.D."/>
        </authorList>
    </citation>
    <scope>NUCLEOTIDE SEQUENCE</scope>
    <source>
        <strain evidence="11">BWB3-3</strain>
    </source>
</reference>
<dbReference type="Proteomes" id="UP000674938">
    <property type="component" value="Unassembled WGS sequence"/>
</dbReference>
<dbReference type="SUPFAM" id="SSF90123">
    <property type="entry name" value="ABC transporter transmembrane region"/>
    <property type="match status" value="1"/>
</dbReference>
<dbReference type="GO" id="GO:0015421">
    <property type="term" value="F:ABC-type oligopeptide transporter activity"/>
    <property type="evidence" value="ECO:0007669"/>
    <property type="project" value="TreeGrafter"/>
</dbReference>
<dbReference type="InterPro" id="IPR027417">
    <property type="entry name" value="P-loop_NTPase"/>
</dbReference>
<evidence type="ECO:0000256" key="5">
    <source>
        <dbReference type="ARBA" id="ARBA00022840"/>
    </source>
</evidence>
<dbReference type="CDD" id="cd18547">
    <property type="entry name" value="ABC_6TM_Tm288_like"/>
    <property type="match status" value="1"/>
</dbReference>
<dbReference type="PANTHER" id="PTHR43394:SF1">
    <property type="entry name" value="ATP-BINDING CASSETTE SUB-FAMILY B MEMBER 10, MITOCHONDRIAL"/>
    <property type="match status" value="1"/>
</dbReference>
<dbReference type="InterPro" id="IPR003593">
    <property type="entry name" value="AAA+_ATPase"/>
</dbReference>
<evidence type="ECO:0000256" key="8">
    <source>
        <dbReference type="SAM" id="Phobius"/>
    </source>
</evidence>
<dbReference type="Pfam" id="PF00005">
    <property type="entry name" value="ABC_tran"/>
    <property type="match status" value="1"/>
</dbReference>
<dbReference type="PANTHER" id="PTHR43394">
    <property type="entry name" value="ATP-DEPENDENT PERMEASE MDL1, MITOCHONDRIAL"/>
    <property type="match status" value="1"/>
</dbReference>
<gene>
    <name evidence="11" type="ORF">I6N95_26120</name>
</gene>
<evidence type="ECO:0000256" key="4">
    <source>
        <dbReference type="ARBA" id="ARBA00022741"/>
    </source>
</evidence>
<dbReference type="SUPFAM" id="SSF52540">
    <property type="entry name" value="P-loop containing nucleoside triphosphate hydrolases"/>
    <property type="match status" value="1"/>
</dbReference>
<dbReference type="Gene3D" id="3.40.50.300">
    <property type="entry name" value="P-loop containing nucleotide triphosphate hydrolases"/>
    <property type="match status" value="1"/>
</dbReference>
<dbReference type="GO" id="GO:0005886">
    <property type="term" value="C:plasma membrane"/>
    <property type="evidence" value="ECO:0007669"/>
    <property type="project" value="UniProtKB-SubCell"/>
</dbReference>
<dbReference type="PROSITE" id="PS50929">
    <property type="entry name" value="ABC_TM1F"/>
    <property type="match status" value="1"/>
</dbReference>
<evidence type="ECO:0000256" key="2">
    <source>
        <dbReference type="ARBA" id="ARBA00022448"/>
    </source>
</evidence>
<evidence type="ECO:0000313" key="11">
    <source>
        <dbReference type="EMBL" id="MBP1044490.1"/>
    </source>
</evidence>
<feature type="transmembrane region" description="Helical" evidence="8">
    <location>
        <begin position="276"/>
        <end position="293"/>
    </location>
</feature>
<comment type="subcellular location">
    <subcellularLocation>
        <location evidence="1">Cell membrane</location>
        <topology evidence="1">Multi-pass membrane protein</topology>
    </subcellularLocation>
</comment>
<keyword evidence="7 8" id="KW-0472">Membrane</keyword>
<keyword evidence="3 8" id="KW-0812">Transmembrane</keyword>
<keyword evidence="6 8" id="KW-1133">Transmembrane helix</keyword>
<proteinExistence type="predicted"/>
<evidence type="ECO:0000256" key="3">
    <source>
        <dbReference type="ARBA" id="ARBA00022692"/>
    </source>
</evidence>
<feature type="transmembrane region" description="Helical" evidence="8">
    <location>
        <begin position="170"/>
        <end position="188"/>
    </location>
</feature>
<dbReference type="EMBL" id="JAEEGA010000029">
    <property type="protein sequence ID" value="MBP1044490.1"/>
    <property type="molecule type" value="Genomic_DNA"/>
</dbReference>
<dbReference type="AlphaFoldDB" id="A0A940SXM7"/>